<evidence type="ECO:0000256" key="1">
    <source>
        <dbReference type="SAM" id="MobiDB-lite"/>
    </source>
</evidence>
<name>A0ABD3F8R8_9STRA</name>
<dbReference type="Proteomes" id="UP001632037">
    <property type="component" value="Unassembled WGS sequence"/>
</dbReference>
<dbReference type="InterPro" id="IPR019410">
    <property type="entry name" value="Methyltransf_16"/>
</dbReference>
<protein>
    <recommendedName>
        <fullName evidence="4">FAM86 N-terminal domain-containing protein</fullName>
    </recommendedName>
</protein>
<sequence>MGAVKRNEAATTEQQEQVSSDEDGRNGVQQEQEQEEHATTIVPLRVRVDDELRTETLLEFDCDWAPGIGGSVWTSGELLAAHLELQREHYRSIFDGARVLELGSGTGYVGLMIAACFKPSHVYLTDLPMHLNGLHRNVERNAGALRAGVQMHVLELSWGSVEQETSLLESITATSDSNVEAAPQVDVILGTDVAYLQELYDPLLHTMNRLSTSRTLILLGLNRADTQLTFFRQLERDGFEYYKIPDLKLPQEYWGRDFGLFEIRRARQD</sequence>
<reference evidence="2 3" key="1">
    <citation type="submission" date="2024-09" db="EMBL/GenBank/DDBJ databases">
        <title>Genome sequencing and assembly of Phytophthora oleae, isolate VK10A, causative agent of rot of olive drupes.</title>
        <authorList>
            <person name="Conti Taguali S."/>
            <person name="Riolo M."/>
            <person name="La Spada F."/>
            <person name="Cacciola S.O."/>
            <person name="Dionisio G."/>
        </authorList>
    </citation>
    <scope>NUCLEOTIDE SEQUENCE [LARGE SCALE GENOMIC DNA]</scope>
    <source>
        <strain evidence="2 3">VK10A</strain>
    </source>
</reference>
<dbReference type="Gene3D" id="3.40.50.150">
    <property type="entry name" value="Vaccinia Virus protein VP39"/>
    <property type="match status" value="1"/>
</dbReference>
<keyword evidence="3" id="KW-1185">Reference proteome</keyword>
<gene>
    <name evidence="2" type="ORF">V7S43_012689</name>
</gene>
<dbReference type="Pfam" id="PF10294">
    <property type="entry name" value="Methyltransf_16"/>
    <property type="match status" value="1"/>
</dbReference>
<evidence type="ECO:0000313" key="2">
    <source>
        <dbReference type="EMBL" id="KAL3662362.1"/>
    </source>
</evidence>
<dbReference type="PANTHER" id="PTHR14614">
    <property type="entry name" value="HEPATOCELLULAR CARCINOMA-ASSOCIATED ANTIGEN"/>
    <property type="match status" value="1"/>
</dbReference>
<dbReference type="EMBL" id="JBIMZQ010000032">
    <property type="protein sequence ID" value="KAL3662362.1"/>
    <property type="molecule type" value="Genomic_DNA"/>
</dbReference>
<dbReference type="InterPro" id="IPR029063">
    <property type="entry name" value="SAM-dependent_MTases_sf"/>
</dbReference>
<organism evidence="2 3">
    <name type="scientific">Phytophthora oleae</name>
    <dbReference type="NCBI Taxonomy" id="2107226"/>
    <lineage>
        <taxon>Eukaryota</taxon>
        <taxon>Sar</taxon>
        <taxon>Stramenopiles</taxon>
        <taxon>Oomycota</taxon>
        <taxon>Peronosporomycetes</taxon>
        <taxon>Peronosporales</taxon>
        <taxon>Peronosporaceae</taxon>
        <taxon>Phytophthora</taxon>
    </lineage>
</organism>
<comment type="caution">
    <text evidence="2">The sequence shown here is derived from an EMBL/GenBank/DDBJ whole genome shotgun (WGS) entry which is preliminary data.</text>
</comment>
<feature type="region of interest" description="Disordered" evidence="1">
    <location>
        <begin position="1"/>
        <end position="40"/>
    </location>
</feature>
<proteinExistence type="predicted"/>
<evidence type="ECO:0008006" key="4">
    <source>
        <dbReference type="Google" id="ProtNLM"/>
    </source>
</evidence>
<feature type="compositionally biased region" description="Polar residues" evidence="1">
    <location>
        <begin position="9"/>
        <end position="18"/>
    </location>
</feature>
<dbReference type="AlphaFoldDB" id="A0ABD3F8R8"/>
<dbReference type="SUPFAM" id="SSF53335">
    <property type="entry name" value="S-adenosyl-L-methionine-dependent methyltransferases"/>
    <property type="match status" value="1"/>
</dbReference>
<accession>A0ABD3F8R8</accession>
<evidence type="ECO:0000313" key="3">
    <source>
        <dbReference type="Proteomes" id="UP001632037"/>
    </source>
</evidence>